<dbReference type="InterPro" id="IPR041711">
    <property type="entry name" value="Met-tRNA-FMT_N"/>
</dbReference>
<dbReference type="HAMAP" id="MF_00182">
    <property type="entry name" value="Formyl_trans"/>
    <property type="match status" value="1"/>
</dbReference>
<dbReference type="EMBL" id="AP006861">
    <property type="protein sequence ID" value="BAE81687.1"/>
    <property type="molecule type" value="Genomic_DNA"/>
</dbReference>
<sequence>MHSKKRVWIRRELSLSLKVIYFGTPQFAATVLADLLHHDVNVIGVVTRVDKPQKRSSQPIPSPVKTLALSKNLPVLQPEKASDPQFIEQLRAFEADVFVVVAYGAILRQVVLDVPKYGCYNLHAGLLPAYRGAAPIQRCIMDGVTQSGNTVIRMDAGMDTGDIAGVSYVPVGPDMTAGELAEVLANQGGEILIKTLQQISNGTISHTPQDSSKASIAPKLSKEEGFVLWDRPADKVYAQIRGVTPAPGAWALYSYQDKPEKRLVIRKASLVADKRVYGNPGDIIVSGQQELLIACSEGAVCLKEIQPEGKGVMDSKTFLNGHSQHKLKLSFTKRD</sequence>
<dbReference type="GO" id="GO:0005829">
    <property type="term" value="C:cytosol"/>
    <property type="evidence" value="ECO:0007669"/>
    <property type="project" value="TreeGrafter"/>
</dbReference>
<proteinExistence type="inferred from homology"/>
<dbReference type="PROSITE" id="PS00373">
    <property type="entry name" value="GART"/>
    <property type="match status" value="1"/>
</dbReference>
<organism evidence="8 9">
    <name type="scientific">Chlamydia felis (strain Fe/C-56)</name>
    <name type="common">Chlamydophila felis</name>
    <dbReference type="NCBI Taxonomy" id="264202"/>
    <lineage>
        <taxon>Bacteria</taxon>
        <taxon>Pseudomonadati</taxon>
        <taxon>Chlamydiota</taxon>
        <taxon>Chlamydiia</taxon>
        <taxon>Chlamydiales</taxon>
        <taxon>Chlamydiaceae</taxon>
        <taxon>Chlamydia/Chlamydophila group</taxon>
        <taxon>Chlamydia</taxon>
    </lineage>
</organism>
<dbReference type="eggNOG" id="COG0223">
    <property type="taxonomic scope" value="Bacteria"/>
</dbReference>
<gene>
    <name evidence="5 8" type="primary">fmt</name>
    <name evidence="8" type="ordered locus">CF0915</name>
</gene>
<reference evidence="8 9" key="1">
    <citation type="journal article" date="2006" name="DNA Res.">
        <title>Genome sequence of the cat pathogen, Chlamydophila felis.</title>
        <authorList>
            <person name="Azuma Y."/>
            <person name="Hirakawa H."/>
            <person name="Yamashita A."/>
            <person name="Cai Y."/>
            <person name="Rahman M.A."/>
            <person name="Suzuki H."/>
            <person name="Mitaku S."/>
            <person name="Toh H."/>
            <person name="Goto S."/>
            <person name="Murakami T."/>
            <person name="Sugi K."/>
            <person name="Hayashi H."/>
            <person name="Fukushi H."/>
            <person name="Hattori M."/>
            <person name="Kuhara S."/>
            <person name="Shirai M."/>
        </authorList>
    </citation>
    <scope>NUCLEOTIDE SEQUENCE [LARGE SCALE GENOMIC DNA]</scope>
    <source>
        <strain evidence="8 9">Fe/C-56</strain>
    </source>
</reference>
<evidence type="ECO:0000256" key="1">
    <source>
        <dbReference type="ARBA" id="ARBA00010699"/>
    </source>
</evidence>
<comment type="function">
    <text evidence="5">Attaches a formyl group to the free amino group of methionyl-tRNA(fMet). The formyl group appears to play a dual role in the initiator identity of N-formylmethionyl-tRNA by promoting its recognition by IF2 and preventing the misappropriation of this tRNA by the elongation apparatus.</text>
</comment>
<evidence type="ECO:0000259" key="7">
    <source>
        <dbReference type="Pfam" id="PF02911"/>
    </source>
</evidence>
<keyword evidence="3 5" id="KW-0808">Transferase</keyword>
<comment type="catalytic activity">
    <reaction evidence="5">
        <text>L-methionyl-tRNA(fMet) + (6R)-10-formyltetrahydrofolate = N-formyl-L-methionyl-tRNA(fMet) + (6S)-5,6,7,8-tetrahydrofolate + H(+)</text>
        <dbReference type="Rhea" id="RHEA:24380"/>
        <dbReference type="Rhea" id="RHEA-COMP:9952"/>
        <dbReference type="Rhea" id="RHEA-COMP:9953"/>
        <dbReference type="ChEBI" id="CHEBI:15378"/>
        <dbReference type="ChEBI" id="CHEBI:57453"/>
        <dbReference type="ChEBI" id="CHEBI:78530"/>
        <dbReference type="ChEBI" id="CHEBI:78844"/>
        <dbReference type="ChEBI" id="CHEBI:195366"/>
        <dbReference type="EC" id="2.1.2.9"/>
    </reaction>
</comment>
<dbReference type="InterPro" id="IPR036477">
    <property type="entry name" value="Formyl_transf_N_sf"/>
</dbReference>
<comment type="similarity">
    <text evidence="1 5">Belongs to the Fmt family.</text>
</comment>
<dbReference type="InterPro" id="IPR005794">
    <property type="entry name" value="Fmt"/>
</dbReference>
<evidence type="ECO:0000256" key="2">
    <source>
        <dbReference type="ARBA" id="ARBA00012261"/>
    </source>
</evidence>
<dbReference type="GO" id="GO:0004479">
    <property type="term" value="F:methionyl-tRNA formyltransferase activity"/>
    <property type="evidence" value="ECO:0007669"/>
    <property type="project" value="UniProtKB-UniRule"/>
</dbReference>
<dbReference type="InterPro" id="IPR044135">
    <property type="entry name" value="Met-tRNA-FMT_C"/>
</dbReference>
<name>Q252V1_CHLFF</name>
<evidence type="ECO:0000256" key="5">
    <source>
        <dbReference type="HAMAP-Rule" id="MF_00182"/>
    </source>
</evidence>
<keyword evidence="4 5" id="KW-0648">Protein biosynthesis</keyword>
<dbReference type="Pfam" id="PF02911">
    <property type="entry name" value="Formyl_trans_C"/>
    <property type="match status" value="1"/>
</dbReference>
<keyword evidence="9" id="KW-1185">Reference proteome</keyword>
<dbReference type="InterPro" id="IPR001555">
    <property type="entry name" value="GART_AS"/>
</dbReference>
<dbReference type="AlphaFoldDB" id="Q252V1"/>
<evidence type="ECO:0000256" key="3">
    <source>
        <dbReference type="ARBA" id="ARBA00022679"/>
    </source>
</evidence>
<feature type="domain" description="Formyl transferase C-terminal" evidence="7">
    <location>
        <begin position="219"/>
        <end position="322"/>
    </location>
</feature>
<dbReference type="SUPFAM" id="SSF53328">
    <property type="entry name" value="Formyltransferase"/>
    <property type="match status" value="1"/>
</dbReference>
<dbReference type="STRING" id="264202.CF0915"/>
<dbReference type="Gene3D" id="3.40.50.12230">
    <property type="match status" value="1"/>
</dbReference>
<dbReference type="EC" id="2.1.2.9" evidence="2 5"/>
<evidence type="ECO:0000313" key="8">
    <source>
        <dbReference type="EMBL" id="BAE81687.1"/>
    </source>
</evidence>
<dbReference type="SUPFAM" id="SSF50486">
    <property type="entry name" value="FMT C-terminal domain-like"/>
    <property type="match status" value="1"/>
</dbReference>
<dbReference type="CDD" id="cd08646">
    <property type="entry name" value="FMT_core_Met-tRNA-FMT_N"/>
    <property type="match status" value="1"/>
</dbReference>
<dbReference type="InterPro" id="IPR011034">
    <property type="entry name" value="Formyl_transferase-like_C_sf"/>
</dbReference>
<dbReference type="HOGENOM" id="CLU_033347_1_1_0"/>
<evidence type="ECO:0000313" key="9">
    <source>
        <dbReference type="Proteomes" id="UP000001260"/>
    </source>
</evidence>
<evidence type="ECO:0000256" key="4">
    <source>
        <dbReference type="ARBA" id="ARBA00022917"/>
    </source>
</evidence>
<dbReference type="PANTHER" id="PTHR11138">
    <property type="entry name" value="METHIONYL-TRNA FORMYLTRANSFERASE"/>
    <property type="match status" value="1"/>
</dbReference>
<dbReference type="Pfam" id="PF00551">
    <property type="entry name" value="Formyl_trans_N"/>
    <property type="match status" value="1"/>
</dbReference>
<dbReference type="PANTHER" id="PTHR11138:SF5">
    <property type="entry name" value="METHIONYL-TRNA FORMYLTRANSFERASE, MITOCHONDRIAL"/>
    <property type="match status" value="1"/>
</dbReference>
<feature type="domain" description="Formyl transferase N-terminal" evidence="6">
    <location>
        <begin position="19"/>
        <end position="195"/>
    </location>
</feature>
<dbReference type="Proteomes" id="UP000001260">
    <property type="component" value="Chromosome"/>
</dbReference>
<dbReference type="KEGG" id="cfe:CF0915"/>
<dbReference type="InterPro" id="IPR002376">
    <property type="entry name" value="Formyl_transf_N"/>
</dbReference>
<protein>
    <recommendedName>
        <fullName evidence="2 5">Methionyl-tRNA formyltransferase</fullName>
        <ecNumber evidence="2 5">2.1.2.9</ecNumber>
    </recommendedName>
</protein>
<dbReference type="InterPro" id="IPR005793">
    <property type="entry name" value="Formyl_trans_C"/>
</dbReference>
<accession>Q252V1</accession>
<evidence type="ECO:0000259" key="6">
    <source>
        <dbReference type="Pfam" id="PF00551"/>
    </source>
</evidence>
<dbReference type="NCBIfam" id="TIGR00460">
    <property type="entry name" value="fmt"/>
    <property type="match status" value="1"/>
</dbReference>
<feature type="binding site" evidence="5">
    <location>
        <begin position="125"/>
        <end position="128"/>
    </location>
    <ligand>
        <name>(6S)-5,6,7,8-tetrahydrofolate</name>
        <dbReference type="ChEBI" id="CHEBI:57453"/>
    </ligand>
</feature>
<dbReference type="CDD" id="cd08704">
    <property type="entry name" value="Met_tRNA_FMT_C"/>
    <property type="match status" value="1"/>
</dbReference>